<reference evidence="1 2" key="1">
    <citation type="journal article" date="2014" name="Nature">
        <title>An environmental bacterial taxon with a large and distinct metabolic repertoire.</title>
        <authorList>
            <person name="Wilson M.C."/>
            <person name="Mori T."/>
            <person name="Ruckert C."/>
            <person name="Uria A.R."/>
            <person name="Helf M.J."/>
            <person name="Takada K."/>
            <person name="Gernert C."/>
            <person name="Steffens U.A."/>
            <person name="Heycke N."/>
            <person name="Schmitt S."/>
            <person name="Rinke C."/>
            <person name="Helfrich E.J."/>
            <person name="Brachmann A.O."/>
            <person name="Gurgui C."/>
            <person name="Wakimoto T."/>
            <person name="Kracht M."/>
            <person name="Crusemann M."/>
            <person name="Hentschel U."/>
            <person name="Abe I."/>
            <person name="Matsunaga S."/>
            <person name="Kalinowski J."/>
            <person name="Takeyama H."/>
            <person name="Piel J."/>
        </authorList>
    </citation>
    <scope>NUCLEOTIDE SEQUENCE [LARGE SCALE GENOMIC DNA]</scope>
    <source>
        <strain evidence="2">TSY1</strain>
    </source>
</reference>
<dbReference type="AlphaFoldDB" id="W4LQR1"/>
<accession>W4LQR1</accession>
<proteinExistence type="predicted"/>
<sequence length="73" mass="9467">MIRHLWRFRPRPFWQPWRWSSRYYAWRLETYAGIPMQEVTWRTVMTLLRDPAHRRSFVRYLRWVGQMQRLRRS</sequence>
<gene>
    <name evidence="1" type="ORF">ETSY1_12530</name>
</gene>
<dbReference type="HOGENOM" id="CLU_2697744_0_0_7"/>
<dbReference type="EMBL" id="AZHW01000378">
    <property type="protein sequence ID" value="ETX00076.1"/>
    <property type="molecule type" value="Genomic_DNA"/>
</dbReference>
<evidence type="ECO:0000313" key="2">
    <source>
        <dbReference type="Proteomes" id="UP000019141"/>
    </source>
</evidence>
<organism evidence="1 2">
    <name type="scientific">Entotheonella factor</name>
    <dbReference type="NCBI Taxonomy" id="1429438"/>
    <lineage>
        <taxon>Bacteria</taxon>
        <taxon>Pseudomonadati</taxon>
        <taxon>Nitrospinota/Tectimicrobiota group</taxon>
        <taxon>Candidatus Tectimicrobiota</taxon>
        <taxon>Candidatus Entotheonellia</taxon>
        <taxon>Candidatus Entotheonellales</taxon>
        <taxon>Candidatus Entotheonellaceae</taxon>
        <taxon>Candidatus Entotheonella</taxon>
    </lineage>
</organism>
<dbReference type="Proteomes" id="UP000019141">
    <property type="component" value="Unassembled WGS sequence"/>
</dbReference>
<keyword evidence="2" id="KW-1185">Reference proteome</keyword>
<protein>
    <submittedName>
        <fullName evidence="1">Uncharacterized protein</fullName>
    </submittedName>
</protein>
<name>W4LQR1_ENTF1</name>
<comment type="caution">
    <text evidence="1">The sequence shown here is derived from an EMBL/GenBank/DDBJ whole genome shotgun (WGS) entry which is preliminary data.</text>
</comment>
<evidence type="ECO:0000313" key="1">
    <source>
        <dbReference type="EMBL" id="ETX00076.1"/>
    </source>
</evidence>